<evidence type="ECO:0008006" key="4">
    <source>
        <dbReference type="Google" id="ProtNLM"/>
    </source>
</evidence>
<evidence type="ECO:0000313" key="3">
    <source>
        <dbReference type="Proteomes" id="UP000048926"/>
    </source>
</evidence>
<dbReference type="RefSeq" id="WP_055661725.1">
    <property type="nucleotide sequence ID" value="NZ_CP045635.1"/>
</dbReference>
<dbReference type="AlphaFoldDB" id="A0A0M6YDE5"/>
<name>A0A0M6YDE5_9HYPH</name>
<evidence type="ECO:0000313" key="2">
    <source>
        <dbReference type="EMBL" id="CTQ47734.1"/>
    </source>
</evidence>
<feature type="transmembrane region" description="Helical" evidence="1">
    <location>
        <begin position="130"/>
        <end position="153"/>
    </location>
</feature>
<evidence type="ECO:0000256" key="1">
    <source>
        <dbReference type="SAM" id="Phobius"/>
    </source>
</evidence>
<dbReference type="EMBL" id="CXST01000022">
    <property type="protein sequence ID" value="CTQ47734.1"/>
    <property type="molecule type" value="Genomic_DNA"/>
</dbReference>
<keyword evidence="3" id="KW-1185">Reference proteome</keyword>
<keyword evidence="1" id="KW-0812">Transmembrane</keyword>
<keyword evidence="1" id="KW-1133">Transmembrane helix</keyword>
<protein>
    <recommendedName>
        <fullName evidence="4">Transcriptional activator TraM</fullName>
    </recommendedName>
</protein>
<proteinExistence type="predicted"/>
<reference evidence="3" key="1">
    <citation type="submission" date="2015-07" db="EMBL/GenBank/DDBJ databases">
        <authorList>
            <person name="Rodrigo-Torres Lidia"/>
            <person name="Arahal R.David."/>
        </authorList>
    </citation>
    <scope>NUCLEOTIDE SEQUENCE [LARGE SCALE GENOMIC DNA]</scope>
    <source>
        <strain evidence="3">CECT 4801</strain>
    </source>
</reference>
<gene>
    <name evidence="2" type="ORF">LAL4801_06203</name>
</gene>
<accession>A0A0M6YDE5</accession>
<sequence>MSSAAAQQRVEPVIDEQWHQMTIEEAIDIAHRNTGISYQKDDPVMAVVAILNGFGEKLKLLLEDERKRVSTQFSNDVSGVNEAIDRKVEDVASTIQKLGRSLGNESIQTIVSAVAQHAVESDKIRRAIRWNFAACSALAVFNWLAVAAFYLLLK</sequence>
<dbReference type="Proteomes" id="UP000048926">
    <property type="component" value="Unassembled WGS sequence"/>
</dbReference>
<keyword evidence="1" id="KW-0472">Membrane</keyword>
<organism evidence="2 3">
    <name type="scientific">Roseibium aggregatum</name>
    <dbReference type="NCBI Taxonomy" id="187304"/>
    <lineage>
        <taxon>Bacteria</taxon>
        <taxon>Pseudomonadati</taxon>
        <taxon>Pseudomonadota</taxon>
        <taxon>Alphaproteobacteria</taxon>
        <taxon>Hyphomicrobiales</taxon>
        <taxon>Stappiaceae</taxon>
        <taxon>Roseibium</taxon>
    </lineage>
</organism>